<dbReference type="PANTHER" id="PTHR33833:SF3">
    <property type="entry name" value="YCF49-LIKE PROTEIN"/>
    <property type="match status" value="1"/>
</dbReference>
<feature type="transmembrane region" description="Helical" evidence="1">
    <location>
        <begin position="284"/>
        <end position="304"/>
    </location>
</feature>
<keyword evidence="1" id="KW-0472">Membrane</keyword>
<name>A0A7S2UPV4_9STRA</name>
<accession>A0A7S2UPV4</accession>
<dbReference type="InterPro" id="IPR021995">
    <property type="entry name" value="DUF3593"/>
</dbReference>
<feature type="transmembrane region" description="Helical" evidence="1">
    <location>
        <begin position="228"/>
        <end position="252"/>
    </location>
</feature>
<feature type="transmembrane region" description="Helical" evidence="1">
    <location>
        <begin position="150"/>
        <end position="170"/>
    </location>
</feature>
<feature type="transmembrane region" description="Helical" evidence="1">
    <location>
        <begin position="190"/>
        <end position="207"/>
    </location>
</feature>
<sequence length="494" mass="53578">MGGRISSTATFILVLVLQALHVQQCDGLLSSRGSMNPPKHSFVGSSIASPLTSFVPRVESQLSHKDIYTGFTHTVNPSSRSHGVATKMVPDIHNMMPTETIAFIEQFNLNMDKDAAEMLAGPFFGLSLFPYLAFLYFLNVEENECPKGVVVGFATCLLFVFLTIPAAIAAKVLYDVSLADSDWLHGSAESLLTVTNLVTVVAFRQALNAKEQNLPDMPVSATSYEPMTWLVVGLTALAGLTAAVPALAGAGVHTPYLGGFMDLPTDLVTFSHTDPENSLTVACWIIHVSSLVEFLVAMGFAWRWADVSGNPKWKGLTWGLLPLHSSGITACTYHLFYNQVPIMVPLQAFLTLVGNTTAAYAAYRIAISNGWTPPSTGLAQFLPSNSVARPVEVDPISARLLSPLIETPREESASLVGFEDLGDALAADNDYSFLLKLFFGSALASYAIKYGELLFDFPFNPDVYLSFAVVGVPSALNAFKWYKRSKDPSFEGWF</sequence>
<feature type="transmembrane region" description="Helical" evidence="1">
    <location>
        <begin position="463"/>
        <end position="482"/>
    </location>
</feature>
<dbReference type="Pfam" id="PF12159">
    <property type="entry name" value="DUF3593"/>
    <property type="match status" value="1"/>
</dbReference>
<protein>
    <submittedName>
        <fullName evidence="3">Uncharacterized protein</fullName>
    </submittedName>
</protein>
<keyword evidence="1" id="KW-0812">Transmembrane</keyword>
<feature type="transmembrane region" description="Helical" evidence="1">
    <location>
        <begin position="119"/>
        <end position="138"/>
    </location>
</feature>
<dbReference type="InterPro" id="IPR019634">
    <property type="entry name" value="Uncharacterised_Ycf49"/>
</dbReference>
<reference evidence="3" key="1">
    <citation type="submission" date="2021-01" db="EMBL/GenBank/DDBJ databases">
        <authorList>
            <person name="Corre E."/>
            <person name="Pelletier E."/>
            <person name="Niang G."/>
            <person name="Scheremetjew M."/>
            <person name="Finn R."/>
            <person name="Kale V."/>
            <person name="Holt S."/>
            <person name="Cochrane G."/>
            <person name="Meng A."/>
            <person name="Brown T."/>
            <person name="Cohen L."/>
        </authorList>
    </citation>
    <scope>NUCLEOTIDE SEQUENCE</scope>
    <source>
        <strain evidence="3">CCMP2084</strain>
    </source>
</reference>
<feature type="chain" id="PRO_5030801712" evidence="2">
    <location>
        <begin position="28"/>
        <end position="494"/>
    </location>
</feature>
<dbReference type="AlphaFoldDB" id="A0A7S2UPV4"/>
<evidence type="ECO:0000256" key="2">
    <source>
        <dbReference type="SAM" id="SignalP"/>
    </source>
</evidence>
<evidence type="ECO:0000313" key="3">
    <source>
        <dbReference type="EMBL" id="CAD9826517.1"/>
    </source>
</evidence>
<proteinExistence type="predicted"/>
<feature type="transmembrane region" description="Helical" evidence="1">
    <location>
        <begin position="316"/>
        <end position="336"/>
    </location>
</feature>
<feature type="transmembrane region" description="Helical" evidence="1">
    <location>
        <begin position="433"/>
        <end position="451"/>
    </location>
</feature>
<dbReference type="PANTHER" id="PTHR33833">
    <property type="entry name" value="NUCLEOLAR-LIKE PROTEIN-RELATED"/>
    <property type="match status" value="1"/>
</dbReference>
<evidence type="ECO:0000256" key="1">
    <source>
        <dbReference type="SAM" id="Phobius"/>
    </source>
</evidence>
<dbReference type="Pfam" id="PF10693">
    <property type="entry name" value="DUF2499"/>
    <property type="match status" value="1"/>
</dbReference>
<dbReference type="EMBL" id="HBHQ01027094">
    <property type="protein sequence ID" value="CAD9826517.1"/>
    <property type="molecule type" value="Transcribed_RNA"/>
</dbReference>
<organism evidence="3">
    <name type="scientific">Attheya septentrionalis</name>
    <dbReference type="NCBI Taxonomy" id="420275"/>
    <lineage>
        <taxon>Eukaryota</taxon>
        <taxon>Sar</taxon>
        <taxon>Stramenopiles</taxon>
        <taxon>Ochrophyta</taxon>
        <taxon>Bacillariophyta</taxon>
        <taxon>Coscinodiscophyceae</taxon>
        <taxon>Chaetocerotophycidae</taxon>
        <taxon>Chaetocerotales</taxon>
        <taxon>Attheyaceae</taxon>
        <taxon>Attheya</taxon>
    </lineage>
</organism>
<feature type="signal peptide" evidence="2">
    <location>
        <begin position="1"/>
        <end position="27"/>
    </location>
</feature>
<feature type="transmembrane region" description="Helical" evidence="1">
    <location>
        <begin position="342"/>
        <end position="363"/>
    </location>
</feature>
<gene>
    <name evidence="3" type="ORF">ASEP1449_LOCUS18351</name>
</gene>
<keyword evidence="2" id="KW-0732">Signal</keyword>
<keyword evidence="1" id="KW-1133">Transmembrane helix</keyword>